<proteinExistence type="predicted"/>
<feature type="region of interest" description="Disordered" evidence="1">
    <location>
        <begin position="133"/>
        <end position="184"/>
    </location>
</feature>
<feature type="compositionally biased region" description="Basic and acidic residues" evidence="1">
    <location>
        <begin position="174"/>
        <end position="184"/>
    </location>
</feature>
<evidence type="ECO:0000313" key="2">
    <source>
        <dbReference type="EMBL" id="THH15947.1"/>
    </source>
</evidence>
<name>A0A4S4LV35_9AGAM</name>
<dbReference type="Proteomes" id="UP000310158">
    <property type="component" value="Unassembled WGS sequence"/>
</dbReference>
<keyword evidence="3" id="KW-1185">Reference proteome</keyword>
<dbReference type="AlphaFoldDB" id="A0A4S4LV35"/>
<evidence type="ECO:0000256" key="1">
    <source>
        <dbReference type="SAM" id="MobiDB-lite"/>
    </source>
</evidence>
<feature type="region of interest" description="Disordered" evidence="1">
    <location>
        <begin position="247"/>
        <end position="309"/>
    </location>
</feature>
<gene>
    <name evidence="2" type="ORF">EW146_g4619</name>
</gene>
<organism evidence="2 3">
    <name type="scientific">Bondarzewia mesenterica</name>
    <dbReference type="NCBI Taxonomy" id="1095465"/>
    <lineage>
        <taxon>Eukaryota</taxon>
        <taxon>Fungi</taxon>
        <taxon>Dikarya</taxon>
        <taxon>Basidiomycota</taxon>
        <taxon>Agaricomycotina</taxon>
        <taxon>Agaricomycetes</taxon>
        <taxon>Russulales</taxon>
        <taxon>Bondarzewiaceae</taxon>
        <taxon>Bondarzewia</taxon>
    </lineage>
</organism>
<sequence length="392" mass="42353">MPLIVLTLQSSAQPVGLHPACEYRPYPEAHQQLGMPPTFYDGQGQSHPGYTSSKAYDAGDVNPVAPALGASHFHPPIGDNLNLYAGGTSIPMPTPIPRLPIQSPGKFYPAPSYTPSTSAPHYPPPPFQVAAISPQPPAHPTGTFPREGEPVASSSRSRGRSKRKIVEVESDDMEERKAKMARKGRETGETYLSAWRMIMEGKAVASLGLRAIRPRVEGQEAAADALRQNNYVSRENIYENDNLVDVSFPNNSQVPHGGPSTAPLADRREANKMAGGATKKKRGLTGASHAGQAIDGRRTSGDTSRQRWRTNPHLSSAICATSLILARTRSLPISVGCMGFHQQQQPARNRRQEGPVLSGEGCEGLREPSMKESGGNGPIPYLLFFIFFSLCN</sequence>
<evidence type="ECO:0000313" key="3">
    <source>
        <dbReference type="Proteomes" id="UP000310158"/>
    </source>
</evidence>
<comment type="caution">
    <text evidence="2">The sequence shown here is derived from an EMBL/GenBank/DDBJ whole genome shotgun (WGS) entry which is preliminary data.</text>
</comment>
<reference evidence="2 3" key="1">
    <citation type="submission" date="2019-02" db="EMBL/GenBank/DDBJ databases">
        <title>Genome sequencing of the rare red list fungi Bondarzewia mesenterica.</title>
        <authorList>
            <person name="Buettner E."/>
            <person name="Kellner H."/>
        </authorList>
    </citation>
    <scope>NUCLEOTIDE SEQUENCE [LARGE SCALE GENOMIC DNA]</scope>
    <source>
        <strain evidence="2 3">DSM 108281</strain>
    </source>
</reference>
<protein>
    <submittedName>
        <fullName evidence="2">Uncharacterized protein</fullName>
    </submittedName>
</protein>
<dbReference type="EMBL" id="SGPL01000182">
    <property type="protein sequence ID" value="THH15947.1"/>
    <property type="molecule type" value="Genomic_DNA"/>
</dbReference>
<accession>A0A4S4LV35</accession>